<organism evidence="1 2">
    <name type="scientific">Apatococcus lobatus</name>
    <dbReference type="NCBI Taxonomy" id="904363"/>
    <lineage>
        <taxon>Eukaryota</taxon>
        <taxon>Viridiplantae</taxon>
        <taxon>Chlorophyta</taxon>
        <taxon>core chlorophytes</taxon>
        <taxon>Trebouxiophyceae</taxon>
        <taxon>Chlorellales</taxon>
        <taxon>Chlorellaceae</taxon>
        <taxon>Apatococcus</taxon>
    </lineage>
</organism>
<accession>A0AAW1RYA2</accession>
<comment type="caution">
    <text evidence="1">The sequence shown here is derived from an EMBL/GenBank/DDBJ whole genome shotgun (WGS) entry which is preliminary data.</text>
</comment>
<keyword evidence="2" id="KW-1185">Reference proteome</keyword>
<gene>
    <name evidence="1" type="ORF">WJX74_006226</name>
</gene>
<dbReference type="Proteomes" id="UP001438707">
    <property type="component" value="Unassembled WGS sequence"/>
</dbReference>
<evidence type="ECO:0000313" key="1">
    <source>
        <dbReference type="EMBL" id="KAK9838934.1"/>
    </source>
</evidence>
<evidence type="ECO:0000313" key="2">
    <source>
        <dbReference type="Proteomes" id="UP001438707"/>
    </source>
</evidence>
<proteinExistence type="predicted"/>
<dbReference type="EMBL" id="JALJOS010000005">
    <property type="protein sequence ID" value="KAK9838934.1"/>
    <property type="molecule type" value="Genomic_DNA"/>
</dbReference>
<protein>
    <submittedName>
        <fullName evidence="1">Uncharacterized protein</fullName>
    </submittedName>
</protein>
<sequence length="66" mass="7650">MFASQRLRYLPGTLGWACCSDLLLEPICNQSTQENFINDTQVETTQEWPLSTPRLLRRLPRRLLSA</sequence>
<dbReference type="AlphaFoldDB" id="A0AAW1RYA2"/>
<name>A0AAW1RYA2_9CHLO</name>
<reference evidence="1 2" key="1">
    <citation type="journal article" date="2024" name="Nat. Commun.">
        <title>Phylogenomics reveals the evolutionary origins of lichenization in chlorophyte algae.</title>
        <authorList>
            <person name="Puginier C."/>
            <person name="Libourel C."/>
            <person name="Otte J."/>
            <person name="Skaloud P."/>
            <person name="Haon M."/>
            <person name="Grisel S."/>
            <person name="Petersen M."/>
            <person name="Berrin J.G."/>
            <person name="Delaux P.M."/>
            <person name="Dal Grande F."/>
            <person name="Keller J."/>
        </authorList>
    </citation>
    <scope>NUCLEOTIDE SEQUENCE [LARGE SCALE GENOMIC DNA]</scope>
    <source>
        <strain evidence="1 2">SAG 2145</strain>
    </source>
</reference>